<organism evidence="1 2">
    <name type="scientific">Catharanthus roseus</name>
    <name type="common">Madagascar periwinkle</name>
    <name type="synonym">Vinca rosea</name>
    <dbReference type="NCBI Taxonomy" id="4058"/>
    <lineage>
        <taxon>Eukaryota</taxon>
        <taxon>Viridiplantae</taxon>
        <taxon>Streptophyta</taxon>
        <taxon>Embryophyta</taxon>
        <taxon>Tracheophyta</taxon>
        <taxon>Spermatophyta</taxon>
        <taxon>Magnoliopsida</taxon>
        <taxon>eudicotyledons</taxon>
        <taxon>Gunneridae</taxon>
        <taxon>Pentapetalae</taxon>
        <taxon>asterids</taxon>
        <taxon>lamiids</taxon>
        <taxon>Gentianales</taxon>
        <taxon>Apocynaceae</taxon>
        <taxon>Rauvolfioideae</taxon>
        <taxon>Vinceae</taxon>
        <taxon>Catharanthinae</taxon>
        <taxon>Catharanthus</taxon>
    </lineage>
</organism>
<comment type="caution">
    <text evidence="1">The sequence shown here is derived from an EMBL/GenBank/DDBJ whole genome shotgun (WGS) entry which is preliminary data.</text>
</comment>
<protein>
    <submittedName>
        <fullName evidence="1">Uncharacterized protein</fullName>
    </submittedName>
</protein>
<sequence length="566" mass="64000">MGLMPNGEEVAVKKLSLTSRQGIREFTNEVKLLLKLQHKNLVMLLGCCVEGPEMMLIYEYLRNKSLDYFLFDEKKNPSLDWAQRFHIVMGIARGLLYLHEEAPERIIHRDIKASNILLDDQLNPKISDFGLARLFPGEDTHVNTFKISGTYGYMAPEYAMHGYLSVKTDVFSFGILVLEIVSGRKNTDGRLGSEKADLLNYAWTLYQAKKALELVDTRLEKYDSDEAAMCIQLGLLCCQSTVGNRPDMNSINLTLCSESSFNLPRPGKPATQGRCGQWTTTTTANFTDQTNGTSTQTGVKTSASSSFVEEYSRNSISYSSLEEVKSNSKSVHFSVHIPPLLCCHRRKKVTFFTKKSRLLYPSSSSAFEHLGFFKIHTVDLSSTYKSIRQERFFKKMANWELKHCCNHEQIVFLIFLSLWRTVLLMPFKLVTVFIHEASHAIACKLTCGHVEGIQVHADEGGATHTRGGVYWFILPAGYLGSSFWGMVLILASTTLLTARIAAGCLIVTLIIVLFVAKNWTLRGLCIGFIVFIAVVWILQETTKVRILRYIILFIGTFLFPFFFCIY</sequence>
<gene>
    <name evidence="1" type="ORF">M9H77_29000</name>
</gene>
<keyword evidence="2" id="KW-1185">Reference proteome</keyword>
<proteinExistence type="predicted"/>
<dbReference type="EMBL" id="CM044706">
    <property type="protein sequence ID" value="KAI5660207.1"/>
    <property type="molecule type" value="Genomic_DNA"/>
</dbReference>
<accession>A0ACC0AGX9</accession>
<reference evidence="2" key="1">
    <citation type="journal article" date="2023" name="Nat. Plants">
        <title>Single-cell RNA sequencing provides a high-resolution roadmap for understanding the multicellular compartmentation of specialized metabolism.</title>
        <authorList>
            <person name="Sun S."/>
            <person name="Shen X."/>
            <person name="Li Y."/>
            <person name="Li Y."/>
            <person name="Wang S."/>
            <person name="Li R."/>
            <person name="Zhang H."/>
            <person name="Shen G."/>
            <person name="Guo B."/>
            <person name="Wei J."/>
            <person name="Xu J."/>
            <person name="St-Pierre B."/>
            <person name="Chen S."/>
            <person name="Sun C."/>
        </authorList>
    </citation>
    <scope>NUCLEOTIDE SEQUENCE [LARGE SCALE GENOMIC DNA]</scope>
</reference>
<evidence type="ECO:0000313" key="1">
    <source>
        <dbReference type="EMBL" id="KAI5660207.1"/>
    </source>
</evidence>
<evidence type="ECO:0000313" key="2">
    <source>
        <dbReference type="Proteomes" id="UP001060085"/>
    </source>
</evidence>
<name>A0ACC0AGX9_CATRO</name>
<dbReference type="Proteomes" id="UP001060085">
    <property type="component" value="Linkage Group LG06"/>
</dbReference>